<evidence type="ECO:0000256" key="1">
    <source>
        <dbReference type="SAM" id="Phobius"/>
    </source>
</evidence>
<reference evidence="2" key="1">
    <citation type="submission" date="2025-08" db="UniProtKB">
        <authorList>
            <consortium name="Ensembl"/>
        </authorList>
    </citation>
    <scope>IDENTIFICATION</scope>
</reference>
<proteinExistence type="predicted"/>
<keyword evidence="1" id="KW-0472">Membrane</keyword>
<reference evidence="2" key="2">
    <citation type="submission" date="2025-09" db="UniProtKB">
        <authorList>
            <consortium name="Ensembl"/>
        </authorList>
    </citation>
    <scope>IDENTIFICATION</scope>
</reference>
<evidence type="ECO:0000313" key="3">
    <source>
        <dbReference type="Proteomes" id="UP000694541"/>
    </source>
</evidence>
<dbReference type="AlphaFoldDB" id="A0A8B9NRS2"/>
<dbReference type="Proteomes" id="UP000694541">
    <property type="component" value="Unplaced"/>
</dbReference>
<organism evidence="2 3">
    <name type="scientific">Accipiter nisus</name>
    <name type="common">Eurasian sparrowhawk</name>
    <dbReference type="NCBI Taxonomy" id="211598"/>
    <lineage>
        <taxon>Eukaryota</taxon>
        <taxon>Metazoa</taxon>
        <taxon>Chordata</taxon>
        <taxon>Craniata</taxon>
        <taxon>Vertebrata</taxon>
        <taxon>Euteleostomi</taxon>
        <taxon>Archelosauria</taxon>
        <taxon>Archosauria</taxon>
        <taxon>Dinosauria</taxon>
        <taxon>Saurischia</taxon>
        <taxon>Theropoda</taxon>
        <taxon>Coelurosauria</taxon>
        <taxon>Aves</taxon>
        <taxon>Neognathae</taxon>
        <taxon>Neoaves</taxon>
        <taxon>Telluraves</taxon>
        <taxon>Accipitrimorphae</taxon>
        <taxon>Accipitriformes</taxon>
        <taxon>Accipitridae</taxon>
        <taxon>Accipitrinae</taxon>
        <taxon>Accipiter</taxon>
    </lineage>
</organism>
<sequence>MLVCLGWCNTSSRPQLLYTAIVKSILFIPLQIAYWSTTYQTWLSHMPNYKLASCRTWPITDLKTPLPRTPSTITSNQTGPDTTFLTTKQLKKKLQNQHTSLHAIIKLNSLTDLFYPKCTPTSSVGSQTPMFSMGYGNVSAFSELM</sequence>
<keyword evidence="1" id="KW-1133">Transmembrane helix</keyword>
<keyword evidence="3" id="KW-1185">Reference proteome</keyword>
<keyword evidence="1" id="KW-0812">Transmembrane</keyword>
<dbReference type="Ensembl" id="ENSANIT00000026695.1">
    <property type="protein sequence ID" value="ENSANIP00000025840.1"/>
    <property type="gene ID" value="ENSANIG00000017377.1"/>
</dbReference>
<feature type="transmembrane region" description="Helical" evidence="1">
    <location>
        <begin position="16"/>
        <end position="36"/>
    </location>
</feature>
<evidence type="ECO:0000313" key="2">
    <source>
        <dbReference type="Ensembl" id="ENSANIP00000025840.1"/>
    </source>
</evidence>
<protein>
    <submittedName>
        <fullName evidence="2">Uncharacterized protein</fullName>
    </submittedName>
</protein>
<name>A0A8B9NRS2_9AVES</name>
<accession>A0A8B9NRS2</accession>